<evidence type="ECO:0000313" key="4">
    <source>
        <dbReference type="Proteomes" id="UP000452141"/>
    </source>
</evidence>
<dbReference type="Pfam" id="PF03602">
    <property type="entry name" value="Cons_hypoth95"/>
    <property type="match status" value="1"/>
</dbReference>
<comment type="caution">
    <text evidence="3">The sequence shown here is derived from an EMBL/GenBank/DDBJ whole genome shotgun (WGS) entry which is preliminary data.</text>
</comment>
<reference evidence="3 4" key="1">
    <citation type="submission" date="2019-08" db="EMBL/GenBank/DDBJ databases">
        <title>In-depth cultivation of the pig gut microbiome towards novel bacterial diversity and tailored functional studies.</title>
        <authorList>
            <person name="Wylensek D."/>
            <person name="Hitch T.C.A."/>
            <person name="Clavel T."/>
        </authorList>
    </citation>
    <scope>NUCLEOTIDE SEQUENCE [LARGE SCALE GENOMIC DNA]</scope>
    <source>
        <strain evidence="3 4">WCA-470BD-2E</strain>
    </source>
</reference>
<dbReference type="NCBIfam" id="TIGR00095">
    <property type="entry name" value="16S rRNA (guanine(966)-N(2))-methyltransferase RsmD"/>
    <property type="match status" value="1"/>
</dbReference>
<protein>
    <submittedName>
        <fullName evidence="3">16S rRNA (Guanine(966)-N(2))-methyltransferase RsmD</fullName>
        <ecNumber evidence="3">2.1.1.171</ecNumber>
    </submittedName>
</protein>
<evidence type="ECO:0000256" key="1">
    <source>
        <dbReference type="ARBA" id="ARBA00022603"/>
    </source>
</evidence>
<dbReference type="SUPFAM" id="SSF53335">
    <property type="entry name" value="S-adenosyl-L-methionine-dependent methyltransferases"/>
    <property type="match status" value="1"/>
</dbReference>
<dbReference type="PIRSF" id="PIRSF004553">
    <property type="entry name" value="CHP00095"/>
    <property type="match status" value="1"/>
</dbReference>
<dbReference type="EMBL" id="VUMW01000032">
    <property type="protein sequence ID" value="MST80504.1"/>
    <property type="molecule type" value="Genomic_DNA"/>
</dbReference>
<dbReference type="EC" id="2.1.1.171" evidence="3"/>
<dbReference type="InterPro" id="IPR002052">
    <property type="entry name" value="DNA_methylase_N6_adenine_CS"/>
</dbReference>
<dbReference type="PANTHER" id="PTHR43542">
    <property type="entry name" value="METHYLTRANSFERASE"/>
    <property type="match status" value="1"/>
</dbReference>
<dbReference type="GO" id="GO:0052913">
    <property type="term" value="F:16S rRNA (guanine(966)-N(2))-methyltransferase activity"/>
    <property type="evidence" value="ECO:0007669"/>
    <property type="project" value="UniProtKB-EC"/>
</dbReference>
<keyword evidence="2 3" id="KW-0808">Transferase</keyword>
<dbReference type="Gene3D" id="3.40.50.150">
    <property type="entry name" value="Vaccinia Virus protein VP39"/>
    <property type="match status" value="1"/>
</dbReference>
<dbReference type="InterPro" id="IPR004398">
    <property type="entry name" value="RNA_MeTrfase_RsmD"/>
</dbReference>
<dbReference type="GO" id="GO:0003676">
    <property type="term" value="F:nucleic acid binding"/>
    <property type="evidence" value="ECO:0007669"/>
    <property type="project" value="InterPro"/>
</dbReference>
<dbReference type="PROSITE" id="PS00092">
    <property type="entry name" value="N6_MTASE"/>
    <property type="match status" value="1"/>
</dbReference>
<sequence length="186" mass="20805">MDEVRIISGKYAKRNLFTLKSQKTRPTSDKVKESLFNSLGQFFSGGTVLDLYGGSGALGIEAVSRGYDQAYLNDINRAACQIIKKNVALTKEEDKFVVTNMPAKAALKYYADQDLKFDLVFLDPPYAKQQMVKDMGALLNLDLLNNAAKIVVETDDETDLPEIAGYNLLKEHHLGKTLVRFYQKAE</sequence>
<proteinExistence type="predicted"/>
<dbReference type="AlphaFoldDB" id="A0A844FPD9"/>
<name>A0A844FPD9_9LACO</name>
<dbReference type="PANTHER" id="PTHR43542:SF1">
    <property type="entry name" value="METHYLTRANSFERASE"/>
    <property type="match status" value="1"/>
</dbReference>
<keyword evidence="1 3" id="KW-0489">Methyltransferase</keyword>
<accession>A0A844FPD9</accession>
<organism evidence="3 4">
    <name type="scientific">Lactobacillus equicursoris</name>
    <dbReference type="NCBI Taxonomy" id="420645"/>
    <lineage>
        <taxon>Bacteria</taxon>
        <taxon>Bacillati</taxon>
        <taxon>Bacillota</taxon>
        <taxon>Bacilli</taxon>
        <taxon>Lactobacillales</taxon>
        <taxon>Lactobacillaceae</taxon>
        <taxon>Lactobacillus</taxon>
    </lineage>
</organism>
<evidence type="ECO:0000313" key="3">
    <source>
        <dbReference type="EMBL" id="MST80504.1"/>
    </source>
</evidence>
<gene>
    <name evidence="3" type="primary">rsmD</name>
    <name evidence="3" type="ORF">FYJ61_08645</name>
</gene>
<dbReference type="CDD" id="cd02440">
    <property type="entry name" value="AdoMet_MTases"/>
    <property type="match status" value="1"/>
</dbReference>
<dbReference type="Proteomes" id="UP000452141">
    <property type="component" value="Unassembled WGS sequence"/>
</dbReference>
<dbReference type="InterPro" id="IPR029063">
    <property type="entry name" value="SAM-dependent_MTases_sf"/>
</dbReference>
<evidence type="ECO:0000256" key="2">
    <source>
        <dbReference type="ARBA" id="ARBA00022679"/>
    </source>
</evidence>